<reference evidence="2" key="1">
    <citation type="submission" date="2020-08" db="EMBL/GenBank/DDBJ databases">
        <title>Winogradskyella ouciana sp. nov., isolated from the hadal seawater of the Mariana Trench.</title>
        <authorList>
            <person name="He X."/>
        </authorList>
    </citation>
    <scope>NUCLEOTIDE SEQUENCE [LARGE SCALE GENOMIC DNA]</scope>
    <source>
        <strain evidence="2">KCTC 52348</strain>
    </source>
</reference>
<evidence type="ECO:0000313" key="3">
    <source>
        <dbReference type="Proteomes" id="UP000533900"/>
    </source>
</evidence>
<dbReference type="Proteomes" id="UP000533900">
    <property type="component" value="Unassembled WGS sequence"/>
</dbReference>
<accession>A0A842ISU7</accession>
<dbReference type="Gene3D" id="3.90.550.10">
    <property type="entry name" value="Spore Coat Polysaccharide Biosynthesis Protein SpsA, Chain A"/>
    <property type="match status" value="1"/>
</dbReference>
<dbReference type="AlphaFoldDB" id="A0A842ISU7"/>
<sequence>MKVSIITATYNSEDTIETCMHSVIMQTHENIEYIIIDGKSTDRTLSKINLLAKNRANIRVFSEQDTGIYDALNKGITKSTGDIVGFVHSDDFLADSNVIEKIVEVFKSQNVDGVYGNLHYVALNDTNKVIRNWVSKTFKTKLLKQGWMPAHPTLYLKKELYNLSGRFDLSYKIAADYDFILRIFKQNELKFFYLPTVIVKMRVGGASNRSLKNIIQKTKEDYRAIKKNQTGNWITIIVKNFSKIKQFLT</sequence>
<evidence type="ECO:0000259" key="1">
    <source>
        <dbReference type="Pfam" id="PF00535"/>
    </source>
</evidence>
<dbReference type="Pfam" id="PF00535">
    <property type="entry name" value="Glycos_transf_2"/>
    <property type="match status" value="1"/>
</dbReference>
<feature type="domain" description="Glycosyltransferase 2-like" evidence="1">
    <location>
        <begin position="4"/>
        <end position="139"/>
    </location>
</feature>
<name>A0A842ISU7_9FLAO</name>
<dbReference type="CDD" id="cd06433">
    <property type="entry name" value="GT_2_WfgS_like"/>
    <property type="match status" value="1"/>
</dbReference>
<dbReference type="InterPro" id="IPR029044">
    <property type="entry name" value="Nucleotide-diphossugar_trans"/>
</dbReference>
<dbReference type="PANTHER" id="PTHR22916:SF3">
    <property type="entry name" value="UDP-GLCNAC:BETAGAL BETA-1,3-N-ACETYLGLUCOSAMINYLTRANSFERASE-LIKE PROTEIN 1"/>
    <property type="match status" value="1"/>
</dbReference>
<protein>
    <submittedName>
        <fullName evidence="2">Glycosyltransferase</fullName>
    </submittedName>
</protein>
<keyword evidence="2" id="KW-0808">Transferase</keyword>
<dbReference type="RefSeq" id="WP_185788166.1">
    <property type="nucleotide sequence ID" value="NZ_JACLCP010000001.1"/>
</dbReference>
<evidence type="ECO:0000313" key="2">
    <source>
        <dbReference type="EMBL" id="MBC2844497.1"/>
    </source>
</evidence>
<dbReference type="SUPFAM" id="SSF53448">
    <property type="entry name" value="Nucleotide-diphospho-sugar transferases"/>
    <property type="match status" value="1"/>
</dbReference>
<keyword evidence="3" id="KW-1185">Reference proteome</keyword>
<dbReference type="PANTHER" id="PTHR22916">
    <property type="entry name" value="GLYCOSYLTRANSFERASE"/>
    <property type="match status" value="1"/>
</dbReference>
<gene>
    <name evidence="2" type="ORF">H7F21_05280</name>
</gene>
<organism evidence="2 3">
    <name type="scientific">Winogradskyella flava</name>
    <dbReference type="NCBI Taxonomy" id="1884876"/>
    <lineage>
        <taxon>Bacteria</taxon>
        <taxon>Pseudomonadati</taxon>
        <taxon>Bacteroidota</taxon>
        <taxon>Flavobacteriia</taxon>
        <taxon>Flavobacteriales</taxon>
        <taxon>Flavobacteriaceae</taxon>
        <taxon>Winogradskyella</taxon>
    </lineage>
</organism>
<comment type="caution">
    <text evidence="2">The sequence shown here is derived from an EMBL/GenBank/DDBJ whole genome shotgun (WGS) entry which is preliminary data.</text>
</comment>
<dbReference type="InterPro" id="IPR001173">
    <property type="entry name" value="Glyco_trans_2-like"/>
</dbReference>
<dbReference type="EMBL" id="JACLCP010000001">
    <property type="protein sequence ID" value="MBC2844497.1"/>
    <property type="molecule type" value="Genomic_DNA"/>
</dbReference>
<dbReference type="GO" id="GO:0016758">
    <property type="term" value="F:hexosyltransferase activity"/>
    <property type="evidence" value="ECO:0007669"/>
    <property type="project" value="UniProtKB-ARBA"/>
</dbReference>
<proteinExistence type="predicted"/>